<evidence type="ECO:0000256" key="2">
    <source>
        <dbReference type="ARBA" id="ARBA00022763"/>
    </source>
</evidence>
<dbReference type="InterPro" id="IPR014762">
    <property type="entry name" value="DNA_mismatch_repair_CS"/>
</dbReference>
<evidence type="ECO:0000313" key="9">
    <source>
        <dbReference type="Proteomes" id="UP000033052"/>
    </source>
</evidence>
<dbReference type="PANTHER" id="PTHR10073">
    <property type="entry name" value="DNA MISMATCH REPAIR PROTEIN MLH, PMS, MUTL"/>
    <property type="match status" value="1"/>
</dbReference>
<dbReference type="InterPro" id="IPR013507">
    <property type="entry name" value="DNA_mismatch_S5_2-like"/>
</dbReference>
<sequence length="668" mass="76464">MRKINLLDLETTNKIAAGEVIERPFSVVKELVENSIDANAKNITIEIEDGGQKFIKIIDDGEGIYPIDIKNAFLPHATSKINSIEDIYKISTMGFRGEALASISSVSKTKLKSRVASYNFGKEIYIEGGKIEYLKDTGCNVGTTIEVSDLFYNVPARLKFLKSTRSDSTAISDIVNRFILAHPDISFNLINKGKQSIKSYGTGNLKDSIRCVYNKTISENLINFESHKDIISVYGFIGKPEISRKSRTNQSIFVNKRYVKSKFITAAVENAFKSFLTVNSYPFFVIFIDIFPEYIDVNVHPTKSEVKFKDERAMFKAIFDSVHEAIKEELKESFTNFFNKEDINIYDSEKSIGETIKTEKEEVQIPIDLNNNNKIHIFGNNINNSTKPNNIEPTKNENIEEKNIFEVNNNSSIYKQDEIYYNKNNTEYLNSNNNKEESSSKQDNKNPNTLYLNENYITSSSINIKENKPTNFYIDLKIIGQFNNTYILIEKDKELYIIDQHAAHEKVLFEKFKSEIEKGYVISQILLSPVVIELSEDEFNIYEENKDIFKNSGFSVEVFGECTINIKEVPLILGKPNVENLFMDILYNLKNMKSKETSTIKYNAIATLACKSAVKANDTLKEEEIKKLIEDMLILDNPYTCPHGRPTMIKFTLKDLEKNLKEYNKGDK</sequence>
<dbReference type="NCBIfam" id="TIGR00585">
    <property type="entry name" value="mutl"/>
    <property type="match status" value="1"/>
</dbReference>
<evidence type="ECO:0000259" key="7">
    <source>
        <dbReference type="SMART" id="SM01340"/>
    </source>
</evidence>
<dbReference type="HAMAP" id="MF_00149">
    <property type="entry name" value="DNA_mis_repair"/>
    <property type="match status" value="1"/>
</dbReference>
<comment type="similarity">
    <text evidence="1 4">Belongs to the DNA mismatch repair MutL/HexB family.</text>
</comment>
<dbReference type="GO" id="GO:0016887">
    <property type="term" value="F:ATP hydrolysis activity"/>
    <property type="evidence" value="ECO:0007669"/>
    <property type="project" value="InterPro"/>
</dbReference>
<dbReference type="Gene3D" id="3.30.1540.20">
    <property type="entry name" value="MutL, C-terminal domain, dimerisation subdomain"/>
    <property type="match status" value="1"/>
</dbReference>
<accession>A0A7U4JNQ5</accession>
<dbReference type="GO" id="GO:0032300">
    <property type="term" value="C:mismatch repair complex"/>
    <property type="evidence" value="ECO:0007669"/>
    <property type="project" value="InterPro"/>
</dbReference>
<gene>
    <name evidence="4 8" type="primary">mutL</name>
    <name evidence="8" type="ORF">CLSPO_c17890</name>
</gene>
<dbReference type="SMART" id="SM00853">
    <property type="entry name" value="MutL_C"/>
    <property type="match status" value="1"/>
</dbReference>
<feature type="compositionally biased region" description="Basic and acidic residues" evidence="5">
    <location>
        <begin position="434"/>
        <end position="444"/>
    </location>
</feature>
<reference evidence="8 9" key="1">
    <citation type="journal article" date="2015" name="PLoS ONE">
        <title>A universal mariner transposon system for forward genetic studies in the genus clostridium.</title>
        <authorList>
            <person name="Zhang Y."/>
            <person name="Grosse-Honebrink A."/>
            <person name="Minton N.P."/>
        </authorList>
    </citation>
    <scope>NUCLEOTIDE SEQUENCE [LARGE SCALE GENOMIC DNA]</scope>
    <source>
        <strain evidence="8 9">NCIMB 10696</strain>
    </source>
</reference>
<feature type="domain" description="DNA mismatch repair protein S5" evidence="7">
    <location>
        <begin position="209"/>
        <end position="327"/>
    </location>
</feature>
<dbReference type="InterPro" id="IPR020667">
    <property type="entry name" value="DNA_mismatch_repair_MutL"/>
</dbReference>
<dbReference type="InterPro" id="IPR037198">
    <property type="entry name" value="MutL_C_sf"/>
</dbReference>
<dbReference type="GO" id="GO:0006298">
    <property type="term" value="P:mismatch repair"/>
    <property type="evidence" value="ECO:0007669"/>
    <property type="project" value="UniProtKB-UniRule"/>
</dbReference>
<dbReference type="CDD" id="cd16926">
    <property type="entry name" value="HATPase_MutL-MLH-PMS-like"/>
    <property type="match status" value="1"/>
</dbReference>
<dbReference type="InterPro" id="IPR014790">
    <property type="entry name" value="MutL_C"/>
</dbReference>
<name>A0A7U4JNQ5_CLOSG</name>
<dbReference type="InterPro" id="IPR036890">
    <property type="entry name" value="HATPase_C_sf"/>
</dbReference>
<evidence type="ECO:0000256" key="4">
    <source>
        <dbReference type="HAMAP-Rule" id="MF_00149"/>
    </source>
</evidence>
<dbReference type="Gene3D" id="3.30.565.10">
    <property type="entry name" value="Histidine kinase-like ATPase, C-terminal domain"/>
    <property type="match status" value="1"/>
</dbReference>
<dbReference type="FunFam" id="3.30.565.10:FF:000003">
    <property type="entry name" value="DNA mismatch repair endonuclease MutL"/>
    <property type="match status" value="1"/>
</dbReference>
<dbReference type="AlphaFoldDB" id="A0A7U4JNQ5"/>
<dbReference type="GO" id="GO:0140664">
    <property type="term" value="F:ATP-dependent DNA damage sensor activity"/>
    <property type="evidence" value="ECO:0007669"/>
    <property type="project" value="InterPro"/>
</dbReference>
<dbReference type="InterPro" id="IPR042121">
    <property type="entry name" value="MutL_C_regsub"/>
</dbReference>
<dbReference type="GO" id="GO:0005524">
    <property type="term" value="F:ATP binding"/>
    <property type="evidence" value="ECO:0007669"/>
    <property type="project" value="InterPro"/>
</dbReference>
<dbReference type="Pfam" id="PF01119">
    <property type="entry name" value="DNA_mis_repair"/>
    <property type="match status" value="1"/>
</dbReference>
<comment type="function">
    <text evidence="4">This protein is involved in the repair of mismatches in DNA. It is required for dam-dependent methyl-directed DNA mismatch repair. May act as a 'molecular matchmaker', a protein that promotes the formation of a stable complex between two or more DNA-binding proteins in an ATP-dependent manner without itself being part of a final effector complex.</text>
</comment>
<keyword evidence="2 4" id="KW-0227">DNA damage</keyword>
<dbReference type="GeneID" id="92938494"/>
<dbReference type="Proteomes" id="UP000033052">
    <property type="component" value="Chromosome"/>
</dbReference>
<dbReference type="Gene3D" id="3.30.230.10">
    <property type="match status" value="1"/>
</dbReference>
<evidence type="ECO:0000259" key="6">
    <source>
        <dbReference type="SMART" id="SM00853"/>
    </source>
</evidence>
<dbReference type="InterPro" id="IPR038973">
    <property type="entry name" value="MutL/Mlh/Pms-like"/>
</dbReference>
<feature type="region of interest" description="Disordered" evidence="5">
    <location>
        <begin position="427"/>
        <end position="448"/>
    </location>
</feature>
<dbReference type="SUPFAM" id="SSF54211">
    <property type="entry name" value="Ribosomal protein S5 domain 2-like"/>
    <property type="match status" value="1"/>
</dbReference>
<dbReference type="CDD" id="cd00782">
    <property type="entry name" value="MutL_Trans"/>
    <property type="match status" value="1"/>
</dbReference>
<dbReference type="KEGG" id="cld:CLSPO_c17890"/>
<dbReference type="InterPro" id="IPR020568">
    <property type="entry name" value="Ribosomal_Su5_D2-typ_SF"/>
</dbReference>
<evidence type="ECO:0000313" key="8">
    <source>
        <dbReference type="EMBL" id="AKC62509.1"/>
    </source>
</evidence>
<dbReference type="PANTHER" id="PTHR10073:SF12">
    <property type="entry name" value="DNA MISMATCH REPAIR PROTEIN MLH1"/>
    <property type="match status" value="1"/>
</dbReference>
<keyword evidence="3 4" id="KW-0234">DNA repair</keyword>
<dbReference type="GO" id="GO:0030983">
    <property type="term" value="F:mismatched DNA binding"/>
    <property type="evidence" value="ECO:0007669"/>
    <property type="project" value="InterPro"/>
</dbReference>
<dbReference type="RefSeq" id="WP_046340391.1">
    <property type="nucleotide sequence ID" value="NZ_CP009225.1"/>
</dbReference>
<dbReference type="EMBL" id="CP009225">
    <property type="protein sequence ID" value="AKC62509.1"/>
    <property type="molecule type" value="Genomic_DNA"/>
</dbReference>
<dbReference type="InterPro" id="IPR002099">
    <property type="entry name" value="MutL/Mlh/PMS"/>
</dbReference>
<dbReference type="InterPro" id="IPR014721">
    <property type="entry name" value="Ribsml_uS5_D2-typ_fold_subgr"/>
</dbReference>
<proteinExistence type="inferred from homology"/>
<evidence type="ECO:0000256" key="1">
    <source>
        <dbReference type="ARBA" id="ARBA00006082"/>
    </source>
</evidence>
<dbReference type="SUPFAM" id="SSF118116">
    <property type="entry name" value="DNA mismatch repair protein MutL"/>
    <property type="match status" value="1"/>
</dbReference>
<evidence type="ECO:0000256" key="5">
    <source>
        <dbReference type="SAM" id="MobiDB-lite"/>
    </source>
</evidence>
<dbReference type="Pfam" id="PF08676">
    <property type="entry name" value="MutL_C"/>
    <property type="match status" value="1"/>
</dbReference>
<dbReference type="InterPro" id="IPR042120">
    <property type="entry name" value="MutL_C_dimsub"/>
</dbReference>
<feature type="domain" description="MutL C-terminal dimerisation" evidence="6">
    <location>
        <begin position="478"/>
        <end position="620"/>
    </location>
</feature>
<evidence type="ECO:0000256" key="3">
    <source>
        <dbReference type="ARBA" id="ARBA00023204"/>
    </source>
</evidence>
<dbReference type="SUPFAM" id="SSF55874">
    <property type="entry name" value="ATPase domain of HSP90 chaperone/DNA topoisomerase II/histidine kinase"/>
    <property type="match status" value="1"/>
</dbReference>
<dbReference type="Pfam" id="PF13589">
    <property type="entry name" value="HATPase_c_3"/>
    <property type="match status" value="1"/>
</dbReference>
<dbReference type="PROSITE" id="PS00058">
    <property type="entry name" value="DNA_MISMATCH_REPAIR_1"/>
    <property type="match status" value="1"/>
</dbReference>
<dbReference type="Gene3D" id="3.30.1370.100">
    <property type="entry name" value="MutL, C-terminal domain, regulatory subdomain"/>
    <property type="match status" value="1"/>
</dbReference>
<protein>
    <recommendedName>
        <fullName evidence="4">DNA mismatch repair protein MutL</fullName>
    </recommendedName>
</protein>
<organism evidence="8 9">
    <name type="scientific">Clostridium sporogenes</name>
    <dbReference type="NCBI Taxonomy" id="1509"/>
    <lineage>
        <taxon>Bacteria</taxon>
        <taxon>Bacillati</taxon>
        <taxon>Bacillota</taxon>
        <taxon>Clostridia</taxon>
        <taxon>Eubacteriales</taxon>
        <taxon>Clostridiaceae</taxon>
        <taxon>Clostridium</taxon>
    </lineage>
</organism>
<dbReference type="SMART" id="SM01340">
    <property type="entry name" value="DNA_mis_repair"/>
    <property type="match status" value="1"/>
</dbReference>